<dbReference type="CDD" id="cd02440">
    <property type="entry name" value="AdoMet_MTases"/>
    <property type="match status" value="1"/>
</dbReference>
<dbReference type="GO" id="GO:0052914">
    <property type="term" value="F:16S rRNA (guanine(1207)-N(2))-methyltransferase activity"/>
    <property type="evidence" value="ECO:0007669"/>
    <property type="project" value="UniProtKB-EC"/>
</dbReference>
<dbReference type="PANTHER" id="PTHR47739:SF1">
    <property type="entry name" value="TRNA1(VAL) (ADENINE(37)-N6)-METHYLTRANSFERASE"/>
    <property type="match status" value="1"/>
</dbReference>
<evidence type="ECO:0000256" key="1">
    <source>
        <dbReference type="ARBA" id="ARBA00022603"/>
    </source>
</evidence>
<accession>A0A0S4RBE0</accession>
<evidence type="ECO:0000313" key="4">
    <source>
        <dbReference type="EMBL" id="CUU70855.1"/>
    </source>
</evidence>
<evidence type="ECO:0000313" key="9">
    <source>
        <dbReference type="Proteomes" id="UP000052257"/>
    </source>
</evidence>
<evidence type="ECO:0000313" key="6">
    <source>
        <dbReference type="EMBL" id="CUU78167.1"/>
    </source>
</evidence>
<comment type="caution">
    <text evidence="5">The sequence shown here is derived from an EMBL/GenBank/DDBJ whole genome shotgun (WGS) entry which is preliminary data.</text>
</comment>
<dbReference type="InterPro" id="IPR050210">
    <property type="entry name" value="tRNA_Adenine-N(6)_MTase"/>
</dbReference>
<proteinExistence type="predicted"/>
<dbReference type="InterPro" id="IPR007848">
    <property type="entry name" value="Small_mtfrase_dom"/>
</dbReference>
<dbReference type="PANTHER" id="PTHR47739">
    <property type="entry name" value="TRNA1(VAL) (ADENINE(37)-N6)-METHYLTRANSFERASE"/>
    <property type="match status" value="1"/>
</dbReference>
<feature type="domain" description="Methyltransferase small" evidence="3">
    <location>
        <begin position="17"/>
        <end position="110"/>
    </location>
</feature>
<dbReference type="GO" id="GO:0003676">
    <property type="term" value="F:nucleic acid binding"/>
    <property type="evidence" value="ECO:0007669"/>
    <property type="project" value="InterPro"/>
</dbReference>
<organism evidence="5 8">
    <name type="scientific">Campylobacter hyointestinalis subsp. hyointestinalis</name>
    <dbReference type="NCBI Taxonomy" id="91352"/>
    <lineage>
        <taxon>Bacteria</taxon>
        <taxon>Pseudomonadati</taxon>
        <taxon>Campylobacterota</taxon>
        <taxon>Epsilonproteobacteria</taxon>
        <taxon>Campylobacterales</taxon>
        <taxon>Campylobacteraceae</taxon>
        <taxon>Campylobacter</taxon>
    </lineage>
</organism>
<evidence type="ECO:0000313" key="7">
    <source>
        <dbReference type="Proteomes" id="UP000052237"/>
    </source>
</evidence>
<sequence length="232" mass="26461">MTLYQLENGYRYNSDSLFLYDFISKNRLFGDLLDVGCGSGILGLLLKRDFSDLSLTSLDIQEINRDITKFNADENGLKVIAICEDISKFKSENKFDFIVSNPPFYIDEVTKSGNEHINISRYSGNLKFDDLLKSVNSLLKPRGVFYFCYDARRLGEVVSGLAGFKLNLTRFRLVYSKISKESKLALFEAKKSSKSMTKIEPPLIVFDEFGYSKEAKTVFDKANTQSRIFVCK</sequence>
<protein>
    <submittedName>
        <fullName evidence="5">Methyltransferase small</fullName>
        <ecNumber evidence="5">2.1.1.172</ecNumber>
    </submittedName>
</protein>
<evidence type="ECO:0000259" key="3">
    <source>
        <dbReference type="Pfam" id="PF05175"/>
    </source>
</evidence>
<evidence type="ECO:0000256" key="2">
    <source>
        <dbReference type="ARBA" id="ARBA00022691"/>
    </source>
</evidence>
<dbReference type="EC" id="2.1.1.172" evidence="5"/>
<keyword evidence="7" id="KW-1185">Reference proteome</keyword>
<keyword evidence="1 5" id="KW-0489">Methyltransferase</keyword>
<evidence type="ECO:0000313" key="5">
    <source>
        <dbReference type="EMBL" id="CUU73573.1"/>
    </source>
</evidence>
<name>A0A2S5J3Y7_CAMHY</name>
<dbReference type="InterPro" id="IPR002052">
    <property type="entry name" value="DNA_methylase_N6_adenine_CS"/>
</dbReference>
<keyword evidence="5" id="KW-0808">Transferase</keyword>
<dbReference type="RefSeq" id="WP_059425368.1">
    <property type="nucleotide sequence ID" value="NZ_FAUT01000001.1"/>
</dbReference>
<dbReference type="SUPFAM" id="SSF53335">
    <property type="entry name" value="S-adenosyl-L-methionine-dependent methyltransferases"/>
    <property type="match status" value="1"/>
</dbReference>
<gene>
    <name evidence="5" type="primary">rsmC</name>
    <name evidence="4" type="ORF">ERS686654_00282</name>
    <name evidence="6" type="ORF">ERS739220_00942</name>
    <name evidence="5" type="ORF">ERS739223_00397</name>
</gene>
<dbReference type="PROSITE" id="PS00092">
    <property type="entry name" value="N6_MTASE"/>
    <property type="match status" value="1"/>
</dbReference>
<evidence type="ECO:0000313" key="8">
    <source>
        <dbReference type="Proteomes" id="UP000052245"/>
    </source>
</evidence>
<dbReference type="Proteomes" id="UP000052237">
    <property type="component" value="Unassembled WGS sequence"/>
</dbReference>
<dbReference type="Proteomes" id="UP000052257">
    <property type="component" value="Unassembled WGS sequence"/>
</dbReference>
<dbReference type="Pfam" id="PF05175">
    <property type="entry name" value="MTS"/>
    <property type="match status" value="1"/>
</dbReference>
<dbReference type="Proteomes" id="UP000052245">
    <property type="component" value="Unassembled WGS sequence"/>
</dbReference>
<reference evidence="7 8" key="1">
    <citation type="submission" date="2015-11" db="EMBL/GenBank/DDBJ databases">
        <authorList>
            <consortium name="Pathogen Informatics"/>
        </authorList>
    </citation>
    <scope>NUCLEOTIDE SEQUENCE [LARGE SCALE GENOMIC DNA]</scope>
    <source>
        <strain evidence="4 7">006A-0059</strain>
        <strain evidence="6 9">006A-0191</strain>
        <strain evidence="5 8">007A-0283</strain>
    </source>
</reference>
<dbReference type="EMBL" id="FAVB01000001">
    <property type="protein sequence ID" value="CUU70855.1"/>
    <property type="molecule type" value="Genomic_DNA"/>
</dbReference>
<dbReference type="EMBL" id="FAUW01000002">
    <property type="protein sequence ID" value="CUU78167.1"/>
    <property type="molecule type" value="Genomic_DNA"/>
</dbReference>
<keyword evidence="2" id="KW-0949">S-adenosyl-L-methionine</keyword>
<dbReference type="AlphaFoldDB" id="A0A2S5J3Y7"/>
<dbReference type="Gene3D" id="3.40.50.150">
    <property type="entry name" value="Vaccinia Virus protein VP39"/>
    <property type="match status" value="1"/>
</dbReference>
<accession>A0A2S5J3Y7</accession>
<dbReference type="EMBL" id="FAVC01000001">
    <property type="protein sequence ID" value="CUU73573.1"/>
    <property type="molecule type" value="Genomic_DNA"/>
</dbReference>
<dbReference type="InterPro" id="IPR029063">
    <property type="entry name" value="SAM-dependent_MTases_sf"/>
</dbReference>